<proteinExistence type="predicted"/>
<evidence type="ECO:0000313" key="2">
    <source>
        <dbReference type="EMBL" id="VEU75888.1"/>
    </source>
</evidence>
<dbReference type="EMBL" id="LR215039">
    <property type="protein sequence ID" value="VEU75888.1"/>
    <property type="molecule type" value="Genomic_DNA"/>
</dbReference>
<dbReference type="Proteomes" id="UP000289497">
    <property type="component" value="Chromosome"/>
</dbReference>
<keyword evidence="1" id="KW-0472">Membrane</keyword>
<evidence type="ECO:0000313" key="3">
    <source>
        <dbReference type="Proteomes" id="UP000289497"/>
    </source>
</evidence>
<accession>A0A449B5U2</accession>
<feature type="transmembrane region" description="Helical" evidence="1">
    <location>
        <begin position="6"/>
        <end position="27"/>
    </location>
</feature>
<keyword evidence="1" id="KW-1133">Transmembrane helix</keyword>
<evidence type="ECO:0008006" key="4">
    <source>
        <dbReference type="Google" id="ProtNLM"/>
    </source>
</evidence>
<evidence type="ECO:0000256" key="1">
    <source>
        <dbReference type="SAM" id="Phobius"/>
    </source>
</evidence>
<keyword evidence="1" id="KW-0812">Transmembrane</keyword>
<keyword evidence="3" id="KW-1185">Reference proteome</keyword>
<protein>
    <recommendedName>
        <fullName evidence="4">DUF3899 domain-containing protein</fullName>
    </recommendedName>
</protein>
<organism evidence="2 3">
    <name type="scientific">Mycoplasmopsis columboralis</name>
    <dbReference type="NCBI Taxonomy" id="171282"/>
    <lineage>
        <taxon>Bacteria</taxon>
        <taxon>Bacillati</taxon>
        <taxon>Mycoplasmatota</taxon>
        <taxon>Mycoplasmoidales</taxon>
        <taxon>Metamycoplasmataceae</taxon>
        <taxon>Mycoplasmopsis</taxon>
    </lineage>
</organism>
<dbReference type="AlphaFoldDB" id="A0A449B5U2"/>
<feature type="transmembrane region" description="Helical" evidence="1">
    <location>
        <begin position="74"/>
        <end position="92"/>
    </location>
</feature>
<sequence length="93" mass="11290">MNLTVYIVFSILFFILGILFIFLYRYYSPRAISNFKEKQLQEYRKNNPQKKHLRYEQTGLYLPSWERMKYNSPIFGAVVSFIIFISLFVKIFV</sequence>
<reference evidence="2 3" key="1">
    <citation type="submission" date="2019-01" db="EMBL/GenBank/DDBJ databases">
        <authorList>
            <consortium name="Pathogen Informatics"/>
        </authorList>
    </citation>
    <scope>NUCLEOTIDE SEQUENCE [LARGE SCALE GENOMIC DNA]</scope>
    <source>
        <strain evidence="2 3">NCTC10179</strain>
    </source>
</reference>
<dbReference type="RefSeq" id="WP_051616944.1">
    <property type="nucleotide sequence ID" value="NZ_LR215039.1"/>
</dbReference>
<gene>
    <name evidence="2" type="ORF">NCTC10179_00044</name>
</gene>
<name>A0A449B5U2_9BACT</name>
<dbReference type="OrthoDB" id="401207at2"/>
<dbReference type="KEGG" id="mcou:NCTC10179_00044"/>